<reference evidence="2 3" key="1">
    <citation type="submission" date="2020-11" db="EMBL/GenBank/DDBJ databases">
        <title>Taxonomic investigation of Rahnella spp.</title>
        <authorList>
            <person name="Lee S.D."/>
        </authorList>
    </citation>
    <scope>NUCLEOTIDE SEQUENCE [LARGE SCALE GENOMIC DNA]</scope>
    <source>
        <strain evidence="2 3">SAP-10</strain>
    </source>
</reference>
<feature type="compositionally biased region" description="Basic and acidic residues" evidence="1">
    <location>
        <begin position="84"/>
        <end position="93"/>
    </location>
</feature>
<organism evidence="2 3">
    <name type="scientific">Rahnella victoriana</name>
    <dbReference type="NCBI Taxonomy" id="1510570"/>
    <lineage>
        <taxon>Bacteria</taxon>
        <taxon>Pseudomonadati</taxon>
        <taxon>Pseudomonadota</taxon>
        <taxon>Gammaproteobacteria</taxon>
        <taxon>Enterobacterales</taxon>
        <taxon>Yersiniaceae</taxon>
        <taxon>Rahnella</taxon>
    </lineage>
</organism>
<keyword evidence="3" id="KW-1185">Reference proteome</keyword>
<dbReference type="EMBL" id="JADOBH010000005">
    <property type="protein sequence ID" value="MBF7957859.1"/>
    <property type="molecule type" value="Genomic_DNA"/>
</dbReference>
<evidence type="ECO:0000313" key="2">
    <source>
        <dbReference type="EMBL" id="MBF7957859.1"/>
    </source>
</evidence>
<evidence type="ECO:0000313" key="3">
    <source>
        <dbReference type="Proteomes" id="UP000600307"/>
    </source>
</evidence>
<gene>
    <name evidence="2" type="ORF">IV431_20065</name>
</gene>
<feature type="region of interest" description="Disordered" evidence="1">
    <location>
        <begin position="134"/>
        <end position="166"/>
    </location>
</feature>
<proteinExistence type="predicted"/>
<feature type="region of interest" description="Disordered" evidence="1">
    <location>
        <begin position="84"/>
        <end position="104"/>
    </location>
</feature>
<protein>
    <submittedName>
        <fullName evidence="2">Uncharacterized protein</fullName>
    </submittedName>
</protein>
<name>A0ABS0DVE8_9GAMM</name>
<accession>A0ABS0DVE8</accession>
<dbReference type="Proteomes" id="UP000600307">
    <property type="component" value="Unassembled WGS sequence"/>
</dbReference>
<dbReference type="RefSeq" id="WP_195817925.1">
    <property type="nucleotide sequence ID" value="NZ_JADOBH010000005.1"/>
</dbReference>
<evidence type="ECO:0000256" key="1">
    <source>
        <dbReference type="SAM" id="MobiDB-lite"/>
    </source>
</evidence>
<sequence length="166" mass="18256">MAAEENAVLYIEADIMLNNGRVWWPRSAADVNQARQYIAKRQGDKAATEQLIAGDKKDLAALLAAAERTKQDIGRIRSGLVPEKYRPDSEKAAARQQQLTGAAARRQLEQQQEAAVQRQIDEYQYQINIAVQQKASADGRASARRRGGQQFAERAKCPAPAPAAAL</sequence>
<comment type="caution">
    <text evidence="2">The sequence shown here is derived from an EMBL/GenBank/DDBJ whole genome shotgun (WGS) entry which is preliminary data.</text>
</comment>